<protein>
    <submittedName>
        <fullName evidence="2">Uncharacterized protein</fullName>
    </submittedName>
</protein>
<dbReference type="OrthoDB" id="9804380at2"/>
<evidence type="ECO:0000313" key="1">
    <source>
        <dbReference type="EMBL" id="AYN65132.1"/>
    </source>
</evidence>
<dbReference type="Proteomes" id="UP000029712">
    <property type="component" value="Chromosome"/>
</dbReference>
<organism evidence="2 3">
    <name type="scientific">Metamycoplasma hominis</name>
    <name type="common">Mycoplasma hominis</name>
    <dbReference type="NCBI Taxonomy" id="2098"/>
    <lineage>
        <taxon>Bacteria</taxon>
        <taxon>Bacillati</taxon>
        <taxon>Mycoplasmatota</taxon>
        <taxon>Mycoplasmoidales</taxon>
        <taxon>Metamycoplasmataceae</taxon>
        <taxon>Metamycoplasma</taxon>
    </lineage>
</organism>
<dbReference type="SUPFAM" id="SSF52540">
    <property type="entry name" value="P-loop containing nucleoside triphosphate hydrolases"/>
    <property type="match status" value="1"/>
</dbReference>
<evidence type="ECO:0000313" key="3">
    <source>
        <dbReference type="Proteomes" id="UP000029712"/>
    </source>
</evidence>
<evidence type="ECO:0000313" key="2">
    <source>
        <dbReference type="EMBL" id="AYN65341.1"/>
    </source>
</evidence>
<dbReference type="AlphaFoldDB" id="A0A454C9F9"/>
<dbReference type="Gene3D" id="3.40.50.300">
    <property type="entry name" value="P-loop containing nucleotide triphosphate hydrolases"/>
    <property type="match status" value="1"/>
</dbReference>
<dbReference type="RefSeq" id="WP_052039055.1">
    <property type="nucleotide sequence ID" value="NZ_CP033021.1"/>
</dbReference>
<name>A0A454C9F9_METHO</name>
<proteinExistence type="predicted"/>
<dbReference type="EMBL" id="CP033021">
    <property type="protein sequence ID" value="AYN65132.1"/>
    <property type="molecule type" value="Genomic_DNA"/>
</dbReference>
<sequence>MSNYKTLHLNNPEAKRAILVELCESFSFLFENNGRYQNLFNGHTNIKLDNDFVVFNTQNLINGADNIGAKLGTMCLLNFVSEIVFNNWMHNEMLKKKYLQEHNIKLMDAKQVEDTIRFCAVIVDEAHLYIDPDNPAILKYMVQMTKTVRKFNAGMIFTTQNPGDFTVNNATSDDASRIIQNCQYSVFFGLKDQDIDKVQQLFKNSNQLLQSEIRYLVNARYGKCLFSISSNKRIRVEIYYNKLEQELFFKFLNKEWI</sequence>
<dbReference type="InterPro" id="IPR051162">
    <property type="entry name" value="T4SS_component"/>
</dbReference>
<reference evidence="2 3" key="2">
    <citation type="submission" date="2018-10" db="EMBL/GenBank/DDBJ databases">
        <title>Detection and isolation of Mycoplasma hominis as a predominant microorganism from pelvic cavity of patient with salpingitis and tubo-ovarian abscess.</title>
        <authorList>
            <person name="Guschin A.E."/>
            <person name="Khayrullina G.A."/>
            <person name="Rakovskaya I.V."/>
            <person name="Shelenkov A.A."/>
            <person name="Shagin D.A."/>
        </authorList>
    </citation>
    <scope>NUCLEOTIDE SEQUENCE [LARGE SCALE GENOMIC DNA]</scope>
    <source>
        <strain evidence="2">TO0613</strain>
        <strain evidence="3">TOA</strain>
    </source>
</reference>
<dbReference type="EMBL" id="CP033021">
    <property type="protein sequence ID" value="AYN65341.1"/>
    <property type="molecule type" value="Genomic_DNA"/>
</dbReference>
<dbReference type="PANTHER" id="PTHR30121">
    <property type="entry name" value="UNCHARACTERIZED PROTEIN YJGR-RELATED"/>
    <property type="match status" value="1"/>
</dbReference>
<reference evidence="2 3" key="1">
    <citation type="submission" date="2014-08" db="EMBL/GenBank/DDBJ databases">
        <authorList>
            <person name="Kuleshov K."/>
            <person name="Dedkov V."/>
            <person name="Markelov M."/>
            <person name="Pimkina E."/>
        </authorList>
    </citation>
    <scope>NUCLEOTIDE SEQUENCE [LARGE SCALE GENOMIC DNA]</scope>
    <source>
        <strain evidence="2">TO0613</strain>
        <strain evidence="3">TOA</strain>
    </source>
</reference>
<gene>
    <name evidence="1" type="ORF">KN71_000135</name>
    <name evidence="2" type="ORF">KN71_001315</name>
</gene>
<dbReference type="PANTHER" id="PTHR30121:SF6">
    <property type="entry name" value="SLR6007 PROTEIN"/>
    <property type="match status" value="1"/>
</dbReference>
<accession>A0A454C9F9</accession>
<dbReference type="InterPro" id="IPR027417">
    <property type="entry name" value="P-loop_NTPase"/>
</dbReference>